<accession>A0A6N2KZE0</accession>
<proteinExistence type="predicted"/>
<evidence type="ECO:0000313" key="5">
    <source>
        <dbReference type="EMBL" id="VFU33775.1"/>
    </source>
</evidence>
<keyword evidence="3" id="KW-1133">Transmembrane helix</keyword>
<keyword evidence="2" id="KW-0812">Transmembrane</keyword>
<evidence type="ECO:0000256" key="1">
    <source>
        <dbReference type="ARBA" id="ARBA00004167"/>
    </source>
</evidence>
<evidence type="ECO:0000256" key="4">
    <source>
        <dbReference type="ARBA" id="ARBA00023136"/>
    </source>
</evidence>
<dbReference type="PANTHER" id="PTHR21419">
    <property type="match status" value="1"/>
</dbReference>
<protein>
    <submittedName>
        <fullName evidence="5">Uncharacterized protein</fullName>
    </submittedName>
</protein>
<sequence>MWGDEQRSERKHEMLKDYVNIDSHILCTSEIADSDSDGVAEMSVTSSYYFDHEYYDNPEHLKVLGDEDVGKCLASSSVVFNLDTKQVKRNQELELSARGAADRDRGFEGKLEAMVDIKHRDILTPLGY</sequence>
<dbReference type="InterPro" id="IPR045232">
    <property type="entry name" value="FAM234"/>
</dbReference>
<dbReference type="GO" id="GO:0016020">
    <property type="term" value="C:membrane"/>
    <property type="evidence" value="ECO:0007669"/>
    <property type="project" value="UniProtKB-SubCell"/>
</dbReference>
<name>A0A6N2KZE0_SALVM</name>
<dbReference type="EMBL" id="CAADRP010000946">
    <property type="protein sequence ID" value="VFU33775.1"/>
    <property type="molecule type" value="Genomic_DNA"/>
</dbReference>
<reference evidence="5" key="1">
    <citation type="submission" date="2019-03" db="EMBL/GenBank/DDBJ databases">
        <authorList>
            <person name="Mank J."/>
            <person name="Almeida P."/>
        </authorList>
    </citation>
    <scope>NUCLEOTIDE SEQUENCE</scope>
    <source>
        <strain evidence="5">78183</strain>
    </source>
</reference>
<dbReference type="AlphaFoldDB" id="A0A6N2KZE0"/>
<evidence type="ECO:0000256" key="3">
    <source>
        <dbReference type="ARBA" id="ARBA00022989"/>
    </source>
</evidence>
<keyword evidence="4" id="KW-0472">Membrane</keyword>
<gene>
    <name evidence="5" type="ORF">SVIM_LOCUS157492</name>
</gene>
<evidence type="ECO:0000256" key="2">
    <source>
        <dbReference type="ARBA" id="ARBA00022692"/>
    </source>
</evidence>
<comment type="subcellular location">
    <subcellularLocation>
        <location evidence="1">Membrane</location>
        <topology evidence="1">Single-pass membrane protein</topology>
    </subcellularLocation>
</comment>
<dbReference type="PANTHER" id="PTHR21419:SF23">
    <property type="entry name" value="PROTEIN DEFECTIVE IN EXINE FORMATION 1"/>
    <property type="match status" value="1"/>
</dbReference>
<organism evidence="5">
    <name type="scientific">Salix viminalis</name>
    <name type="common">Common osier</name>
    <name type="synonym">Basket willow</name>
    <dbReference type="NCBI Taxonomy" id="40686"/>
    <lineage>
        <taxon>Eukaryota</taxon>
        <taxon>Viridiplantae</taxon>
        <taxon>Streptophyta</taxon>
        <taxon>Embryophyta</taxon>
        <taxon>Tracheophyta</taxon>
        <taxon>Spermatophyta</taxon>
        <taxon>Magnoliopsida</taxon>
        <taxon>eudicotyledons</taxon>
        <taxon>Gunneridae</taxon>
        <taxon>Pentapetalae</taxon>
        <taxon>rosids</taxon>
        <taxon>fabids</taxon>
        <taxon>Malpighiales</taxon>
        <taxon>Salicaceae</taxon>
        <taxon>Saliceae</taxon>
        <taxon>Salix</taxon>
    </lineage>
</organism>